<dbReference type="GO" id="GO:0003677">
    <property type="term" value="F:DNA binding"/>
    <property type="evidence" value="ECO:0007669"/>
    <property type="project" value="InterPro"/>
</dbReference>
<evidence type="ECO:0000256" key="1">
    <source>
        <dbReference type="SAM" id="MobiDB-lite"/>
    </source>
</evidence>
<dbReference type="InterPro" id="IPR036977">
    <property type="entry name" value="DNA_primase_Znf_CHC2"/>
</dbReference>
<keyword evidence="3" id="KW-0614">Plasmid</keyword>
<organism evidence="3 4">
    <name type="scientific">Latilactobacillus curvatus</name>
    <name type="common">Lactobacillus curvatus</name>
    <dbReference type="NCBI Taxonomy" id="28038"/>
    <lineage>
        <taxon>Bacteria</taxon>
        <taxon>Bacillati</taxon>
        <taxon>Bacillota</taxon>
        <taxon>Bacilli</taxon>
        <taxon>Lactobacillales</taxon>
        <taxon>Lactobacillaceae</taxon>
        <taxon>Latilactobacillus</taxon>
    </lineage>
</organism>
<proteinExistence type="predicted"/>
<dbReference type="RefSeq" id="WP_116843826.1">
    <property type="nucleotide sequence ID" value="NZ_CP031005.1"/>
</dbReference>
<sequence>MATFKERIDQAKHVSIIDLAVNNGVEVTDISSRYARGVEHDSLMFDKQKNTFSWFSQDKNGDTINFMQEYLGVENFKAAVDQILDGQEKNNYHKVDNEPIKREPFQYYFKNIKSITEVRKYLHEERGIDNDIITALNHKGLLQQDINQQVIFVWGRQGAPVGATVQGTQIDYEKFGKRGTSKYIGKNSQQDFGFNVSIGKPNKLMLFEAPIDLLSYWSEHKELRDTMLFSMDGLKERTVYNAMNYMYVAKNSLPTEGVFLGVDNDAAGHKFMDKFEQKAFTVADSTKEIVFHSMIPNDWDIPRDHLSIYQNISSEVGIDWKSLAAAHKAASNLDPQMYTANGYKYTGNLAYPEPKQPIQKVDRSLETELRKVAELIKDNSQSAEINWRHVFANDQHAENSDPVSKVADKAARYNEMYVNQGARPVIELKKDWNDDLRNKLNTASEERLLNNDYASSTGTLKVSRKVEQKRSKLVAEERTFNGAVKFFEADSPREMEFLIKNYGYNAVDKQDEHMMKPQQHTETRIKEHSLSR</sequence>
<protein>
    <submittedName>
        <fullName evidence="3">DUF3991 domain-containing protein</fullName>
    </submittedName>
</protein>
<name>A0A385AGR3_LATCU</name>
<dbReference type="GO" id="GO:0008270">
    <property type="term" value="F:zinc ion binding"/>
    <property type="evidence" value="ECO:0007669"/>
    <property type="project" value="InterPro"/>
</dbReference>
<dbReference type="GO" id="GO:0006260">
    <property type="term" value="P:DNA replication"/>
    <property type="evidence" value="ECO:0007669"/>
    <property type="project" value="InterPro"/>
</dbReference>
<accession>A0A385AGR3</accession>
<reference evidence="3 4" key="1">
    <citation type="submission" date="2018-07" db="EMBL/GenBank/DDBJ databases">
        <title>Lactobacillus curvatus genome sequence.</title>
        <authorList>
            <person name="Prechtl R."/>
        </authorList>
    </citation>
    <scope>NUCLEOTIDE SEQUENCE [LARGE SCALE GENOMIC DNA]</scope>
    <source>
        <strain evidence="3 4">TMW 1.1928</strain>
        <plasmid evidence="3 4">p-1.1928_2</plasmid>
    </source>
</reference>
<dbReference type="SUPFAM" id="SSF57783">
    <property type="entry name" value="Zinc beta-ribbon"/>
    <property type="match status" value="1"/>
</dbReference>
<dbReference type="Proteomes" id="UP000257607">
    <property type="component" value="Plasmid p-1.1928_2"/>
</dbReference>
<dbReference type="Pfam" id="PF13155">
    <property type="entry name" value="Toprim_2"/>
    <property type="match status" value="1"/>
</dbReference>
<evidence type="ECO:0000313" key="3">
    <source>
        <dbReference type="EMBL" id="AXN36872.1"/>
    </source>
</evidence>
<evidence type="ECO:0000313" key="4">
    <source>
        <dbReference type="Proteomes" id="UP000257607"/>
    </source>
</evidence>
<dbReference type="Pfam" id="PF13154">
    <property type="entry name" value="DUF3991"/>
    <property type="match status" value="1"/>
</dbReference>
<geneLocation type="plasmid" evidence="3 4">
    <name>p-1.1928_2</name>
</geneLocation>
<evidence type="ECO:0000259" key="2">
    <source>
        <dbReference type="Pfam" id="PF13154"/>
    </source>
</evidence>
<dbReference type="Gene3D" id="3.90.580.10">
    <property type="entry name" value="Zinc finger, CHC2-type domain"/>
    <property type="match status" value="1"/>
</dbReference>
<feature type="domain" description="DUF3991" evidence="2">
    <location>
        <begin position="120"/>
        <end position="179"/>
    </location>
</feature>
<dbReference type="InterPro" id="IPR025054">
    <property type="entry name" value="DUF3991"/>
</dbReference>
<feature type="region of interest" description="Disordered" evidence="1">
    <location>
        <begin position="510"/>
        <end position="532"/>
    </location>
</feature>
<dbReference type="AlphaFoldDB" id="A0A385AGR3"/>
<gene>
    <name evidence="3" type="ORF">DT351_11020</name>
</gene>
<dbReference type="EMBL" id="CP031005">
    <property type="protein sequence ID" value="AXN36872.1"/>
    <property type="molecule type" value="Genomic_DNA"/>
</dbReference>